<dbReference type="InterPro" id="IPR027417">
    <property type="entry name" value="P-loop_NTPase"/>
</dbReference>
<evidence type="ECO:0000313" key="4">
    <source>
        <dbReference type="Proteomes" id="UP000196573"/>
    </source>
</evidence>
<keyword evidence="4" id="KW-1185">Reference proteome</keyword>
<dbReference type="GO" id="GO:0016887">
    <property type="term" value="F:ATP hydrolysis activity"/>
    <property type="evidence" value="ECO:0007669"/>
    <property type="project" value="InterPro"/>
</dbReference>
<protein>
    <submittedName>
        <fullName evidence="3">Lon protease</fullName>
        <ecNumber evidence="3">3.4.21.53</ecNumber>
    </submittedName>
</protein>
<keyword evidence="3" id="KW-0378">Hydrolase</keyword>
<reference evidence="3 4" key="1">
    <citation type="submission" date="2017-03" db="EMBL/GenBank/DDBJ databases">
        <authorList>
            <person name="Afonso C.L."/>
            <person name="Miller P.J."/>
            <person name="Scott M.A."/>
            <person name="Spackman E."/>
            <person name="Goraichik I."/>
            <person name="Dimitrov K.M."/>
            <person name="Suarez D.L."/>
            <person name="Swayne D.E."/>
        </authorList>
    </citation>
    <scope>NUCLEOTIDE SEQUENCE [LARGE SCALE GENOMIC DNA]</scope>
    <source>
        <strain evidence="3">SB41UT1</strain>
    </source>
</reference>
<dbReference type="InterPro" id="IPR003593">
    <property type="entry name" value="AAA+_ATPase"/>
</dbReference>
<dbReference type="GO" id="GO:0004176">
    <property type="term" value="F:ATP-dependent peptidase activity"/>
    <property type="evidence" value="ECO:0007669"/>
    <property type="project" value="InterPro"/>
</dbReference>
<gene>
    <name evidence="3" type="primary">lon_3</name>
    <name evidence="3" type="ORF">EHSB41UT_04216</name>
</gene>
<feature type="transmembrane region" description="Helical" evidence="1">
    <location>
        <begin position="84"/>
        <end position="105"/>
    </location>
</feature>
<sequence length="489" mass="55004">MSGRNPYPLPLIALLLILSISTVHGDQIVGMESTQVQYTRSYLASQRFFERIESEDISQLPTVEQVANQKSRSADRLNFAVREYAGFTAASYGMPIAAVTLPVLLKRNWLLSKFATLPWEAQQVIAGLTPLGMLIPALPAFYASTAIYFALFPPTLPERELIIAYGSKRHLLPASTQSYIENEVFYSFWQSPSSAGVERIHKILDKALRLPVYIREQHYTPKAVDAALRNFPDKVIERLDRFARTEILYQKMSPRPGNRHPIYFQGAPGTGKTHAAHKLAEAMGTTLASVTLDGASIDDIVGTPFESYDAKAGRLLDAIIANTNSINDINHQNQILLIDEFDRLLTSDDKRSEEVLSFMLKLLDPTKRHFYSPYLKTTITLPDIIILAGNQDIRELARSNPRLEALASRLETLTFAGFSKQAKLNIARESIIPKFEKSFRSLGGEMEAFNFPDEAYAELKAFIDNDDDPGLRSMEKLISSQFEFYLDRI</sequence>
<feature type="domain" description="AAA+ ATPase" evidence="2">
    <location>
        <begin position="258"/>
        <end position="409"/>
    </location>
</feature>
<dbReference type="PANTHER" id="PTHR10046">
    <property type="entry name" value="ATP DEPENDENT LON PROTEASE FAMILY MEMBER"/>
    <property type="match status" value="1"/>
</dbReference>
<feature type="transmembrane region" description="Helical" evidence="1">
    <location>
        <begin position="125"/>
        <end position="151"/>
    </location>
</feature>
<dbReference type="OrthoDB" id="9806903at2"/>
<dbReference type="Proteomes" id="UP000196573">
    <property type="component" value="Unassembled WGS sequence"/>
</dbReference>
<accession>A0A1X7AQP4</accession>
<keyword evidence="1" id="KW-0472">Membrane</keyword>
<dbReference type="Gene3D" id="3.40.50.300">
    <property type="entry name" value="P-loop containing nucleotide triphosphate hydrolases"/>
    <property type="match status" value="1"/>
</dbReference>
<dbReference type="EMBL" id="FWPT01000012">
    <property type="protein sequence ID" value="SMA50418.1"/>
    <property type="molecule type" value="Genomic_DNA"/>
</dbReference>
<keyword evidence="1" id="KW-0812">Transmembrane</keyword>
<dbReference type="GO" id="GO:0004252">
    <property type="term" value="F:serine-type endopeptidase activity"/>
    <property type="evidence" value="ECO:0007669"/>
    <property type="project" value="UniProtKB-EC"/>
</dbReference>
<evidence type="ECO:0000259" key="2">
    <source>
        <dbReference type="SMART" id="SM00382"/>
    </source>
</evidence>
<keyword evidence="1" id="KW-1133">Transmembrane helix</keyword>
<dbReference type="EC" id="3.4.21.53" evidence="3"/>
<dbReference type="GO" id="GO:0005524">
    <property type="term" value="F:ATP binding"/>
    <property type="evidence" value="ECO:0007669"/>
    <property type="project" value="InterPro"/>
</dbReference>
<keyword evidence="3" id="KW-0645">Protease</keyword>
<dbReference type="RefSeq" id="WP_087112856.1">
    <property type="nucleotide sequence ID" value="NZ_CBCSCN010000005.1"/>
</dbReference>
<dbReference type="GO" id="GO:0006508">
    <property type="term" value="P:proteolysis"/>
    <property type="evidence" value="ECO:0007669"/>
    <property type="project" value="UniProtKB-KW"/>
</dbReference>
<dbReference type="GO" id="GO:0030163">
    <property type="term" value="P:protein catabolic process"/>
    <property type="evidence" value="ECO:0007669"/>
    <property type="project" value="InterPro"/>
</dbReference>
<dbReference type="Pfam" id="PF00004">
    <property type="entry name" value="AAA"/>
    <property type="match status" value="1"/>
</dbReference>
<evidence type="ECO:0000313" key="3">
    <source>
        <dbReference type="EMBL" id="SMA50418.1"/>
    </source>
</evidence>
<evidence type="ECO:0000256" key="1">
    <source>
        <dbReference type="SAM" id="Phobius"/>
    </source>
</evidence>
<name>A0A1X7AQP4_9GAMM</name>
<dbReference type="InterPro" id="IPR027065">
    <property type="entry name" value="Lon_Prtase"/>
</dbReference>
<dbReference type="SMART" id="SM00382">
    <property type="entry name" value="AAA"/>
    <property type="match status" value="1"/>
</dbReference>
<dbReference type="SUPFAM" id="SSF52540">
    <property type="entry name" value="P-loop containing nucleoside triphosphate hydrolases"/>
    <property type="match status" value="1"/>
</dbReference>
<dbReference type="InterPro" id="IPR003959">
    <property type="entry name" value="ATPase_AAA_core"/>
</dbReference>
<dbReference type="AlphaFoldDB" id="A0A1X7AQP4"/>
<organism evidence="3 4">
    <name type="scientific">Parendozoicomonas haliclonae</name>
    <dbReference type="NCBI Taxonomy" id="1960125"/>
    <lineage>
        <taxon>Bacteria</taxon>
        <taxon>Pseudomonadati</taxon>
        <taxon>Pseudomonadota</taxon>
        <taxon>Gammaproteobacteria</taxon>
        <taxon>Oceanospirillales</taxon>
        <taxon>Endozoicomonadaceae</taxon>
        <taxon>Parendozoicomonas</taxon>
    </lineage>
</organism>
<proteinExistence type="predicted"/>